<evidence type="ECO:0000313" key="3">
    <source>
        <dbReference type="Proteomes" id="UP001431019"/>
    </source>
</evidence>
<accession>A0ABS8K5D8</accession>
<proteinExistence type="predicted"/>
<dbReference type="Proteomes" id="UP001431019">
    <property type="component" value="Unassembled WGS sequence"/>
</dbReference>
<feature type="domain" description="Phasin" evidence="1">
    <location>
        <begin position="32"/>
        <end position="124"/>
    </location>
</feature>
<evidence type="ECO:0000313" key="2">
    <source>
        <dbReference type="EMBL" id="MCC8397373.1"/>
    </source>
</evidence>
<dbReference type="InterPro" id="IPR018968">
    <property type="entry name" value="Phasin"/>
</dbReference>
<evidence type="ECO:0000259" key="1">
    <source>
        <dbReference type="Pfam" id="PF09361"/>
    </source>
</evidence>
<dbReference type="RefSeq" id="WP_230513631.1">
    <property type="nucleotide sequence ID" value="NZ_JAJITD010000027.1"/>
</dbReference>
<comment type="caution">
    <text evidence="2">The sequence shown here is derived from an EMBL/GenBank/DDBJ whole genome shotgun (WGS) entry which is preliminary data.</text>
</comment>
<sequence>MSEKESDLNPFAGLTKLLDQFNVPGLDMGPIIDARRKDVDALVAANRTAYESMQTVARKQTEILTQIMQGIQDSFTVAATDSGIAPDLGARVEQAHSVYKKALADMVELSESARKSQVEAMTGIAHRATESLQEMKSLLRVK</sequence>
<dbReference type="Pfam" id="PF09361">
    <property type="entry name" value="Phasin_2"/>
    <property type="match status" value="1"/>
</dbReference>
<organism evidence="2 3">
    <name type="scientific">Paraburkholderia sejongensis</name>
    <dbReference type="NCBI Taxonomy" id="2886946"/>
    <lineage>
        <taxon>Bacteria</taxon>
        <taxon>Pseudomonadati</taxon>
        <taxon>Pseudomonadota</taxon>
        <taxon>Betaproteobacteria</taxon>
        <taxon>Burkholderiales</taxon>
        <taxon>Burkholderiaceae</taxon>
        <taxon>Paraburkholderia</taxon>
    </lineage>
</organism>
<dbReference type="EMBL" id="JAJITD010000027">
    <property type="protein sequence ID" value="MCC8397373.1"/>
    <property type="molecule type" value="Genomic_DNA"/>
</dbReference>
<name>A0ABS8K5D8_9BURK</name>
<reference evidence="2 3" key="1">
    <citation type="submission" date="2021-11" db="EMBL/GenBank/DDBJ databases">
        <authorList>
            <person name="Oh E.-T."/>
            <person name="Kim S.-B."/>
        </authorList>
    </citation>
    <scope>NUCLEOTIDE SEQUENCE [LARGE SCALE GENOMIC DNA]</scope>
    <source>
        <strain evidence="2 3">MMS20-SJTR3</strain>
    </source>
</reference>
<gene>
    <name evidence="2" type="ORF">LJ656_32945</name>
</gene>
<keyword evidence="3" id="KW-1185">Reference proteome</keyword>
<protein>
    <submittedName>
        <fullName evidence="2">Phasin family protein</fullName>
    </submittedName>
</protein>